<dbReference type="Gene3D" id="3.30.160.150">
    <property type="entry name" value="Lipoprotein like domain"/>
    <property type="match status" value="1"/>
</dbReference>
<reference evidence="1 2" key="1">
    <citation type="submission" date="2019-01" db="EMBL/GenBank/DDBJ databases">
        <title>Sinorhodobacter populi sp. nov. isolated from the symptomatic bark tissue of Populus euramericana canker.</title>
        <authorList>
            <person name="Xu G."/>
        </authorList>
    </citation>
    <scope>NUCLEOTIDE SEQUENCE [LARGE SCALE GENOMIC DNA]</scope>
    <source>
        <strain evidence="1 2">2D-5</strain>
    </source>
</reference>
<proteinExistence type="predicted"/>
<reference evidence="1 2" key="2">
    <citation type="submission" date="2019-01" db="EMBL/GenBank/DDBJ databases">
        <authorList>
            <person name="Li Y."/>
        </authorList>
    </citation>
    <scope>NUCLEOTIDE SEQUENCE [LARGE SCALE GENOMIC DNA]</scope>
    <source>
        <strain evidence="1 2">2D-5</strain>
    </source>
</reference>
<dbReference type="Pfam" id="PF04390">
    <property type="entry name" value="LptE"/>
    <property type="match status" value="1"/>
</dbReference>
<dbReference type="RefSeq" id="WP_128270716.1">
    <property type="nucleotide sequence ID" value="NZ_SAUW01000025.1"/>
</dbReference>
<dbReference type="EMBL" id="SAUW01000025">
    <property type="protein sequence ID" value="RWR06801.1"/>
    <property type="molecule type" value="Genomic_DNA"/>
</dbReference>
<sequence>MSSSDRRTFLRLAAVALGGAGLAACGFSPAYGPSGGAGKLLSQVDFTDPRTRDEFALTEQLAERLGPPDNPRYRLEYGIRTEVLGQAITPDNATTRYSLSGNVDYTLRDIGTNAVLLTGRAASFTSWSASGSAVATQTASEDARRRLMVILADQIVTRLLAQAGSLPQ</sequence>
<dbReference type="GO" id="GO:0019867">
    <property type="term" value="C:outer membrane"/>
    <property type="evidence" value="ECO:0007669"/>
    <property type="project" value="InterPro"/>
</dbReference>
<evidence type="ECO:0000313" key="2">
    <source>
        <dbReference type="Proteomes" id="UP000285710"/>
    </source>
</evidence>
<gene>
    <name evidence="1" type="ORF">D2T33_18060</name>
</gene>
<name>A0A443IN29_9RHOB</name>
<comment type="caution">
    <text evidence="1">The sequence shown here is derived from an EMBL/GenBank/DDBJ whole genome shotgun (WGS) entry which is preliminary data.</text>
</comment>
<organism evidence="1 2">
    <name type="scientific">Paenirhodobacter populi</name>
    <dbReference type="NCBI Taxonomy" id="2306993"/>
    <lineage>
        <taxon>Bacteria</taxon>
        <taxon>Pseudomonadati</taxon>
        <taxon>Pseudomonadota</taxon>
        <taxon>Alphaproteobacteria</taxon>
        <taxon>Rhodobacterales</taxon>
        <taxon>Rhodobacter group</taxon>
        <taxon>Paenirhodobacter</taxon>
    </lineage>
</organism>
<evidence type="ECO:0000313" key="1">
    <source>
        <dbReference type="EMBL" id="RWR06801.1"/>
    </source>
</evidence>
<dbReference type="AlphaFoldDB" id="A0A443IN29"/>
<keyword evidence="2" id="KW-1185">Reference proteome</keyword>
<dbReference type="Proteomes" id="UP000285710">
    <property type="component" value="Unassembled WGS sequence"/>
</dbReference>
<accession>A0A443IN29</accession>
<dbReference type="InterPro" id="IPR006311">
    <property type="entry name" value="TAT_signal"/>
</dbReference>
<dbReference type="GO" id="GO:0043165">
    <property type="term" value="P:Gram-negative-bacterium-type cell outer membrane assembly"/>
    <property type="evidence" value="ECO:0007669"/>
    <property type="project" value="InterPro"/>
</dbReference>
<protein>
    <submittedName>
        <fullName evidence="1">Uncharacterized protein</fullName>
    </submittedName>
</protein>
<dbReference type="PROSITE" id="PS51318">
    <property type="entry name" value="TAT"/>
    <property type="match status" value="1"/>
</dbReference>
<dbReference type="PROSITE" id="PS51257">
    <property type="entry name" value="PROKAR_LIPOPROTEIN"/>
    <property type="match status" value="1"/>
</dbReference>
<dbReference type="InterPro" id="IPR007485">
    <property type="entry name" value="LPS_assembly_LptE"/>
</dbReference>